<gene>
    <name evidence="1" type="ORF">BSZ39_11010</name>
</gene>
<evidence type="ECO:0000313" key="2">
    <source>
        <dbReference type="Proteomes" id="UP000185628"/>
    </source>
</evidence>
<name>A0A1Q5Q0B0_9ACTO</name>
<comment type="caution">
    <text evidence="1">The sequence shown here is derived from an EMBL/GenBank/DDBJ whole genome shotgun (WGS) entry which is preliminary data.</text>
</comment>
<organism evidence="1 2">
    <name type="scientific">Bowdeniella nasicola</name>
    <dbReference type="NCBI Taxonomy" id="208480"/>
    <lineage>
        <taxon>Bacteria</taxon>
        <taxon>Bacillati</taxon>
        <taxon>Actinomycetota</taxon>
        <taxon>Actinomycetes</taxon>
        <taxon>Actinomycetales</taxon>
        <taxon>Actinomycetaceae</taxon>
        <taxon>Bowdeniella</taxon>
    </lineage>
</organism>
<reference evidence="2" key="1">
    <citation type="submission" date="2016-12" db="EMBL/GenBank/DDBJ databases">
        <authorList>
            <person name="Meng X."/>
        </authorList>
    </citation>
    <scope>NUCLEOTIDE SEQUENCE [LARGE SCALE GENOMIC DNA]</scope>
    <source>
        <strain evidence="2">DSM 19116</strain>
    </source>
</reference>
<dbReference type="EMBL" id="MQVR01000083">
    <property type="protein sequence ID" value="OKL53145.1"/>
    <property type="molecule type" value="Genomic_DNA"/>
</dbReference>
<accession>A0A1Q5Q0B0</accession>
<dbReference type="AlphaFoldDB" id="A0A1Q5Q0B0"/>
<proteinExistence type="predicted"/>
<evidence type="ECO:0000313" key="1">
    <source>
        <dbReference type="EMBL" id="OKL53145.1"/>
    </source>
</evidence>
<dbReference type="Proteomes" id="UP000185628">
    <property type="component" value="Unassembled WGS sequence"/>
</dbReference>
<sequence length="208" mass="22890">MTSPEWLRAHLSIIAECPTEQYVAHRRDGDSLAVWSDSPLTPEPLVQLIGPQFDIAATPQAVHPTDYHALDSWGVGPGIMGPDPDVMFPIIAAVSEVESWRVDDRCHVSRHSLVEREAGEDFYHMRMPLTVFRIPGRALITAHSYVLSADRSCAIFSWHATRARVDADGARHYSGTTQLIEYARYESSSELSVVAADGVYTSAQLAGG</sequence>
<keyword evidence="2" id="KW-1185">Reference proteome</keyword>
<protein>
    <submittedName>
        <fullName evidence="1">Uncharacterized protein</fullName>
    </submittedName>
</protein>
<dbReference type="STRING" id="208480.SAMN02910418_01053"/>